<dbReference type="PROSITE" id="PS51831">
    <property type="entry name" value="HD"/>
    <property type="match status" value="1"/>
</dbReference>
<evidence type="ECO:0000259" key="1">
    <source>
        <dbReference type="PROSITE" id="PS51831"/>
    </source>
</evidence>
<dbReference type="RefSeq" id="WP_062420682.1">
    <property type="nucleotide sequence ID" value="NZ_BBYA01000003.1"/>
</dbReference>
<accession>A0A0P6XJC5</accession>
<keyword evidence="3" id="KW-1185">Reference proteome</keyword>
<dbReference type="Pfam" id="PF01966">
    <property type="entry name" value="HD"/>
    <property type="match status" value="1"/>
</dbReference>
<dbReference type="SMART" id="SM00471">
    <property type="entry name" value="HDc"/>
    <property type="match status" value="1"/>
</dbReference>
<dbReference type="AlphaFoldDB" id="A0A0P6XJC5"/>
<dbReference type="InterPro" id="IPR003607">
    <property type="entry name" value="HD/PDEase_dom"/>
</dbReference>
<dbReference type="OrthoDB" id="9797344at2"/>
<dbReference type="CDD" id="cd00077">
    <property type="entry name" value="HDc"/>
    <property type="match status" value="1"/>
</dbReference>
<evidence type="ECO:0000313" key="2">
    <source>
        <dbReference type="EMBL" id="KPL75109.1"/>
    </source>
</evidence>
<feature type="domain" description="HD" evidence="1">
    <location>
        <begin position="19"/>
        <end position="124"/>
    </location>
</feature>
<dbReference type="InterPro" id="IPR006674">
    <property type="entry name" value="HD_domain"/>
</dbReference>
<gene>
    <name evidence="2" type="ORF">ADM99_00365</name>
</gene>
<proteinExistence type="predicted"/>
<dbReference type="EMBL" id="LGCK01000001">
    <property type="protein sequence ID" value="KPL75109.1"/>
    <property type="molecule type" value="Genomic_DNA"/>
</dbReference>
<dbReference type="STRING" id="229920.ADM99_00365"/>
<organism evidence="2 3">
    <name type="scientific">Leptolinea tardivitalis</name>
    <dbReference type="NCBI Taxonomy" id="229920"/>
    <lineage>
        <taxon>Bacteria</taxon>
        <taxon>Bacillati</taxon>
        <taxon>Chloroflexota</taxon>
        <taxon>Anaerolineae</taxon>
        <taxon>Anaerolineales</taxon>
        <taxon>Anaerolineaceae</taxon>
        <taxon>Leptolinea</taxon>
    </lineage>
</organism>
<dbReference type="Proteomes" id="UP000050430">
    <property type="component" value="Unassembled WGS sequence"/>
</dbReference>
<dbReference type="Gene3D" id="1.10.3210.50">
    <property type="match status" value="1"/>
</dbReference>
<comment type="caution">
    <text evidence="2">The sequence shown here is derived from an EMBL/GenBank/DDBJ whole genome shotgun (WGS) entry which is preliminary data.</text>
</comment>
<sequence>MLTVEQARAFYSSEDAVHDFDHVLRVYRTAMKLGKEEGADLDILQAAALLHDSRGAEPGGAGRAQHHIASAVFAGEVLENEGWSPERIKAVQHAIRAHRYRGKEDLPETIEAKVLFDSDKLDVIGAIGTARTIAYSVLAGEPMYEHPSEQFRTTGCEVAGEHHSSYHEYLFKLCKVKDRLFTASARRMAEQRHAAMTSFFEQLAAEYEGLL</sequence>
<evidence type="ECO:0000313" key="3">
    <source>
        <dbReference type="Proteomes" id="UP000050430"/>
    </source>
</evidence>
<reference evidence="2 3" key="1">
    <citation type="submission" date="2015-07" db="EMBL/GenBank/DDBJ databases">
        <title>Genome sequence of Leptolinea tardivitalis DSM 16556.</title>
        <authorList>
            <person name="Hemp J."/>
            <person name="Ward L.M."/>
            <person name="Pace L.A."/>
            <person name="Fischer W.W."/>
        </authorList>
    </citation>
    <scope>NUCLEOTIDE SEQUENCE [LARGE SCALE GENOMIC DNA]</scope>
    <source>
        <strain evidence="2 3">YMTK-2</strain>
    </source>
</reference>
<name>A0A0P6XJC5_9CHLR</name>
<dbReference type="SUPFAM" id="SSF109604">
    <property type="entry name" value="HD-domain/PDEase-like"/>
    <property type="match status" value="1"/>
</dbReference>
<dbReference type="PANTHER" id="PTHR33594">
    <property type="entry name" value="SUPERFAMILY HYDROLASE, PUTATIVE (AFU_ORTHOLOGUE AFUA_1G03035)-RELATED"/>
    <property type="match status" value="1"/>
</dbReference>
<dbReference type="PANTHER" id="PTHR33594:SF1">
    <property type="entry name" value="HD_PDEASE DOMAIN-CONTAINING PROTEIN"/>
    <property type="match status" value="1"/>
</dbReference>
<protein>
    <recommendedName>
        <fullName evidence="1">HD domain-containing protein</fullName>
    </recommendedName>
</protein>